<dbReference type="PANTHER" id="PTHR10353:SF36">
    <property type="entry name" value="LP05116P"/>
    <property type="match status" value="1"/>
</dbReference>
<evidence type="ECO:0000256" key="2">
    <source>
        <dbReference type="ARBA" id="ARBA00010838"/>
    </source>
</evidence>
<dbReference type="Gene3D" id="3.20.20.80">
    <property type="entry name" value="Glycosidases"/>
    <property type="match status" value="1"/>
</dbReference>
<dbReference type="Proteomes" id="UP001415169">
    <property type="component" value="Unassembled WGS sequence"/>
</dbReference>
<evidence type="ECO:0000256" key="4">
    <source>
        <dbReference type="ARBA" id="ARBA00022801"/>
    </source>
</evidence>
<keyword evidence="6" id="KW-0119">Carbohydrate metabolism</keyword>
<evidence type="ECO:0000256" key="3">
    <source>
        <dbReference type="ARBA" id="ARBA00012744"/>
    </source>
</evidence>
<comment type="catalytic activity">
    <reaction evidence="1 10">
        <text>Hydrolysis of terminal, non-reducing beta-D-glucosyl residues with release of beta-D-glucose.</text>
        <dbReference type="EC" id="3.2.1.21"/>
    </reaction>
</comment>
<keyword evidence="4 10" id="KW-0378">Hydrolase</keyword>
<dbReference type="PROSITE" id="PS00572">
    <property type="entry name" value="GLYCOSYL_HYDROL_F1_1"/>
    <property type="match status" value="1"/>
</dbReference>
<keyword evidence="5" id="KW-0136">Cellulose degradation</keyword>
<evidence type="ECO:0000256" key="6">
    <source>
        <dbReference type="ARBA" id="ARBA00023277"/>
    </source>
</evidence>
<comment type="caution">
    <text evidence="11">The sequence shown here is derived from an EMBL/GenBank/DDBJ whole genome shotgun (WGS) entry which is preliminary data.</text>
</comment>
<proteinExistence type="inferred from homology"/>
<dbReference type="EMBL" id="BAABBV010000002">
    <property type="protein sequence ID" value="GAA4166576.1"/>
    <property type="molecule type" value="Genomic_DNA"/>
</dbReference>
<dbReference type="EC" id="3.2.1.21" evidence="3 10"/>
<accession>A0ABP7ZNW1</accession>
<dbReference type="SUPFAM" id="SSF51445">
    <property type="entry name" value="(Trans)glycosidases"/>
    <property type="match status" value="1"/>
</dbReference>
<dbReference type="InterPro" id="IPR033132">
    <property type="entry name" value="GH_1_N_CS"/>
</dbReference>
<dbReference type="InterPro" id="IPR017736">
    <property type="entry name" value="Glyco_hydro_1_beta-glucosidase"/>
</dbReference>
<evidence type="ECO:0000256" key="5">
    <source>
        <dbReference type="ARBA" id="ARBA00023001"/>
    </source>
</evidence>
<dbReference type="NCBIfam" id="TIGR03356">
    <property type="entry name" value="BGL"/>
    <property type="match status" value="1"/>
</dbReference>
<feature type="active site" description="Nucleophile" evidence="9">
    <location>
        <position position="380"/>
    </location>
</feature>
<dbReference type="Pfam" id="PF00232">
    <property type="entry name" value="Glyco_hydro_1"/>
    <property type="match status" value="1"/>
</dbReference>
<reference evidence="11" key="2">
    <citation type="submission" date="2023-12" db="EMBL/GenBank/DDBJ databases">
        <authorList>
            <person name="Sun Q."/>
            <person name="Inoue M."/>
        </authorList>
    </citation>
    <scope>NUCLEOTIDE SEQUENCE</scope>
    <source>
        <strain evidence="11">JCM 17590</strain>
    </source>
</reference>
<evidence type="ECO:0000256" key="9">
    <source>
        <dbReference type="PROSITE-ProRule" id="PRU10055"/>
    </source>
</evidence>
<dbReference type="PANTHER" id="PTHR10353">
    <property type="entry name" value="GLYCOSYL HYDROLASE"/>
    <property type="match status" value="1"/>
</dbReference>
<organism evidence="11 12">
    <name type="scientific">Gryllotalpicola daejeonensis</name>
    <dbReference type="NCBI Taxonomy" id="993087"/>
    <lineage>
        <taxon>Bacteria</taxon>
        <taxon>Bacillati</taxon>
        <taxon>Actinomycetota</taxon>
        <taxon>Actinomycetes</taxon>
        <taxon>Micrococcales</taxon>
        <taxon>Microbacteriaceae</taxon>
        <taxon>Gryllotalpicola</taxon>
    </lineage>
</organism>
<evidence type="ECO:0000256" key="1">
    <source>
        <dbReference type="ARBA" id="ARBA00000448"/>
    </source>
</evidence>
<protein>
    <recommendedName>
        <fullName evidence="3 10">Beta-glucosidase</fullName>
        <ecNumber evidence="3 10">3.2.1.21</ecNumber>
    </recommendedName>
</protein>
<keyword evidence="8" id="KW-0624">Polysaccharide degradation</keyword>
<dbReference type="PRINTS" id="PR00131">
    <property type="entry name" value="GLHYDRLASE1"/>
</dbReference>
<keyword evidence="7 10" id="KW-0326">Glycosidase</keyword>
<dbReference type="InterPro" id="IPR017853">
    <property type="entry name" value="GH"/>
</dbReference>
<dbReference type="PROSITE" id="PS00653">
    <property type="entry name" value="GLYCOSYL_HYDROL_F1_2"/>
    <property type="match status" value="1"/>
</dbReference>
<sequence>MERFPFVMSTTDDFRVSGLTFPEGFTFGSATAAYQIEGAVAEDGRKPSIWDTFSHTPGKVANGDTGDVAVDFYHRVDEDLDLIKSLGLRAYRLSIAWPRIIPDGTGDVNEAGLAFYERVIDGLIARDIEPVVTLYHWDLPQTLEDRGGWTNRETSYAFAEYARVVGERLGDRISVWTTLNEPWCAAYLGYANGHHAPGIQNELASLQAVHHLNLAHGLALIELRKVVTKPDAKYSVTNNLASVYAADPSNPEDVDAKRQIEALRNRAFTDPQLRGVYPADLLEDTKHITDWSFVQDGDLELIHQPVDVVGINYYNIDVVKRSAEEHPSQGTPFPGATRVEWVDVPGPVTAMGWNIQPKGLYDLLVSTHELYPEYDLVITENGAAFDDGVVEEGGERRVHDPERTDFLLRHFAAAHRAIEAGVPLTGYFVWSLMDNFEWAFGYEKRFGIVHVDYETQVRTKKDSALWYAKLAATGTIPEA</sequence>
<dbReference type="InterPro" id="IPR018120">
    <property type="entry name" value="Glyco_hydro_1_AS"/>
</dbReference>
<keyword evidence="12" id="KW-1185">Reference proteome</keyword>
<evidence type="ECO:0000313" key="11">
    <source>
        <dbReference type="EMBL" id="GAA4166576.1"/>
    </source>
</evidence>
<evidence type="ECO:0000256" key="8">
    <source>
        <dbReference type="ARBA" id="ARBA00023326"/>
    </source>
</evidence>
<evidence type="ECO:0000256" key="10">
    <source>
        <dbReference type="RuleBase" id="RU361175"/>
    </source>
</evidence>
<evidence type="ECO:0000256" key="7">
    <source>
        <dbReference type="ARBA" id="ARBA00023295"/>
    </source>
</evidence>
<comment type="similarity">
    <text evidence="2 10">Belongs to the glycosyl hydrolase 1 family.</text>
</comment>
<dbReference type="InterPro" id="IPR001360">
    <property type="entry name" value="Glyco_hydro_1"/>
</dbReference>
<gene>
    <name evidence="11" type="ORF">GCM10022286_31420</name>
</gene>
<name>A0ABP7ZNW1_9MICO</name>
<reference evidence="11" key="1">
    <citation type="journal article" date="2014" name="Int. J. Syst. Evol. Microbiol.">
        <title>Complete genome of a new Firmicutes species belonging to the dominant human colonic microbiota ('Ruminococcus bicirculans') reveals two chromosomes and a selective capacity to utilize plant glucans.</title>
        <authorList>
            <consortium name="NISC Comparative Sequencing Program"/>
            <person name="Wegmann U."/>
            <person name="Louis P."/>
            <person name="Goesmann A."/>
            <person name="Henrissat B."/>
            <person name="Duncan S.H."/>
            <person name="Flint H.J."/>
        </authorList>
    </citation>
    <scope>NUCLEOTIDE SEQUENCE</scope>
    <source>
        <strain evidence="11">JCM 17590</strain>
    </source>
</reference>
<evidence type="ECO:0000313" key="12">
    <source>
        <dbReference type="Proteomes" id="UP001415169"/>
    </source>
</evidence>